<dbReference type="GO" id="GO:0003887">
    <property type="term" value="F:DNA-directed DNA polymerase activity"/>
    <property type="evidence" value="ECO:0007669"/>
    <property type="project" value="UniProtKB-KW"/>
</dbReference>
<accession>A0A3M2LWA3</accession>
<evidence type="ECO:0000256" key="1">
    <source>
        <dbReference type="ARBA" id="ARBA00004496"/>
    </source>
</evidence>
<evidence type="ECO:0000256" key="2">
    <source>
        <dbReference type="ARBA" id="ARBA00009496"/>
    </source>
</evidence>
<dbReference type="Gene3D" id="3.20.20.140">
    <property type="entry name" value="Metal-dependent hydrolases"/>
    <property type="match status" value="1"/>
</dbReference>
<dbReference type="CDD" id="cd12113">
    <property type="entry name" value="PHP_PolIIIA_DnaE3"/>
    <property type="match status" value="1"/>
</dbReference>
<dbReference type="Pfam" id="PF01336">
    <property type="entry name" value="tRNA_anti-codon"/>
    <property type="match status" value="1"/>
</dbReference>
<dbReference type="PANTHER" id="PTHR32294">
    <property type="entry name" value="DNA POLYMERASE III SUBUNIT ALPHA"/>
    <property type="match status" value="1"/>
</dbReference>
<dbReference type="EMBL" id="RFFG01000039">
    <property type="protein sequence ID" value="RMI41804.1"/>
    <property type="molecule type" value="Genomic_DNA"/>
</dbReference>
<dbReference type="GO" id="GO:0008408">
    <property type="term" value="F:3'-5' exonuclease activity"/>
    <property type="evidence" value="ECO:0007669"/>
    <property type="project" value="InterPro"/>
</dbReference>
<dbReference type="RefSeq" id="WP_122196296.1">
    <property type="nucleotide sequence ID" value="NZ_JBHSKC010000023.1"/>
</dbReference>
<dbReference type="Proteomes" id="UP000282674">
    <property type="component" value="Unassembled WGS sequence"/>
</dbReference>
<reference evidence="11 12" key="1">
    <citation type="submission" date="2018-10" db="EMBL/GenBank/DDBJ databases">
        <title>Isolation from soil.</title>
        <authorList>
            <person name="Hu J."/>
        </authorList>
    </citation>
    <scope>NUCLEOTIDE SEQUENCE [LARGE SCALE GENOMIC DNA]</scope>
    <source>
        <strain evidence="11 12">NEAU-Ht49</strain>
    </source>
</reference>
<dbReference type="SUPFAM" id="SSF89550">
    <property type="entry name" value="PHP domain-like"/>
    <property type="match status" value="1"/>
</dbReference>
<dbReference type="GO" id="GO:0003676">
    <property type="term" value="F:nucleic acid binding"/>
    <property type="evidence" value="ECO:0007669"/>
    <property type="project" value="InterPro"/>
</dbReference>
<dbReference type="Pfam" id="PF14579">
    <property type="entry name" value="HHH_6"/>
    <property type="match status" value="1"/>
</dbReference>
<proteinExistence type="inferred from homology"/>
<evidence type="ECO:0000256" key="8">
    <source>
        <dbReference type="ARBA" id="ARBA00022932"/>
    </source>
</evidence>
<organism evidence="11 12">
    <name type="scientific">Actinomadura harenae</name>
    <dbReference type="NCBI Taxonomy" id="2483351"/>
    <lineage>
        <taxon>Bacteria</taxon>
        <taxon>Bacillati</taxon>
        <taxon>Actinomycetota</taxon>
        <taxon>Actinomycetes</taxon>
        <taxon>Streptosporangiales</taxon>
        <taxon>Thermomonosporaceae</taxon>
        <taxon>Actinomadura</taxon>
    </lineage>
</organism>
<comment type="subcellular location">
    <subcellularLocation>
        <location evidence="1">Cytoplasm</location>
    </subcellularLocation>
</comment>
<dbReference type="InterPro" id="IPR016195">
    <property type="entry name" value="Pol/histidinol_Pase-like"/>
</dbReference>
<evidence type="ECO:0000256" key="9">
    <source>
        <dbReference type="ARBA" id="ARBA00049244"/>
    </source>
</evidence>
<dbReference type="SMART" id="SM00481">
    <property type="entry name" value="POLIIIAc"/>
    <property type="match status" value="1"/>
</dbReference>
<dbReference type="CDD" id="cd04485">
    <property type="entry name" value="DnaE_OBF"/>
    <property type="match status" value="1"/>
</dbReference>
<dbReference type="InterPro" id="IPR041931">
    <property type="entry name" value="DNA_pol3_alpha_thumb_dom"/>
</dbReference>
<evidence type="ECO:0000256" key="3">
    <source>
        <dbReference type="ARBA" id="ARBA00012417"/>
    </source>
</evidence>
<dbReference type="Pfam" id="PF07733">
    <property type="entry name" value="DNA_pol3_alpha"/>
    <property type="match status" value="1"/>
</dbReference>
<dbReference type="InterPro" id="IPR011708">
    <property type="entry name" value="DNA_pol3_alpha_NTPase_dom"/>
</dbReference>
<keyword evidence="12" id="KW-1185">Reference proteome</keyword>
<gene>
    <name evidence="11" type="ORF">EBO15_21940</name>
</gene>
<comment type="caution">
    <text evidence="11">The sequence shown here is derived from an EMBL/GenBank/DDBJ whole genome shotgun (WGS) entry which is preliminary data.</text>
</comment>
<evidence type="ECO:0000259" key="10">
    <source>
        <dbReference type="SMART" id="SM00481"/>
    </source>
</evidence>
<dbReference type="OrthoDB" id="9803237at2"/>
<evidence type="ECO:0000313" key="12">
    <source>
        <dbReference type="Proteomes" id="UP000282674"/>
    </source>
</evidence>
<evidence type="ECO:0000256" key="4">
    <source>
        <dbReference type="ARBA" id="ARBA00019114"/>
    </source>
</evidence>
<dbReference type="AlphaFoldDB" id="A0A3M2LWA3"/>
<dbReference type="InterPro" id="IPR004805">
    <property type="entry name" value="DnaE2/DnaE/PolC"/>
</dbReference>
<keyword evidence="8" id="KW-0239">DNA-directed DNA polymerase</keyword>
<dbReference type="Pfam" id="PF02811">
    <property type="entry name" value="PHP"/>
    <property type="match status" value="1"/>
</dbReference>
<dbReference type="NCBIfam" id="TIGR00594">
    <property type="entry name" value="polc"/>
    <property type="match status" value="1"/>
</dbReference>
<evidence type="ECO:0000313" key="11">
    <source>
        <dbReference type="EMBL" id="RMI41804.1"/>
    </source>
</evidence>
<feature type="domain" description="Polymerase/histidinol phosphatase N-terminal" evidence="10">
    <location>
        <begin position="6"/>
        <end position="73"/>
    </location>
</feature>
<dbReference type="Gene3D" id="1.10.10.1600">
    <property type="entry name" value="Bacterial DNA polymerase III alpha subunit, thumb domain"/>
    <property type="match status" value="1"/>
</dbReference>
<dbReference type="Pfam" id="PF17657">
    <property type="entry name" value="DNA_pol3_finger"/>
    <property type="match status" value="1"/>
</dbReference>
<protein>
    <recommendedName>
        <fullName evidence="4">DNA polymerase III subunit alpha</fullName>
        <ecNumber evidence="3">2.7.7.7</ecNumber>
    </recommendedName>
</protein>
<keyword evidence="5 11" id="KW-0808">Transferase</keyword>
<dbReference type="NCBIfam" id="NF004226">
    <property type="entry name" value="PRK05673.1"/>
    <property type="match status" value="1"/>
</dbReference>
<sequence>MSDSFAHLHVHTEYSMLDGAAKIDPLVRRAAELGMPAVAMSDHGNMFGSYEFYKNAKKAGITPILGVEAYVAPESRHVKKPILWGEPHQKKTNEQTGEGGDVSASGSYLHMTMWARDAGGLRNLMRLTSLASLEGHYRKWPRMDDELLSEYGAGIIATTGCPSGAVQTRLRLGQYDEALKAAAKYQEIFGKEHYFLELMDHGLPLERRVREDLLRIAGALGIPPLVTNDSHYVTEDQSEAHDALLCVGTQALLTDPDRFRFGGSGYYLKTADEMRAVDASETWREGCRNTLLVAEMVEPYDPVFERRDLAAKFPIPEGETESSWLRREAFAGAGRRFGDPVPPEVAERIEYELTVIDDMGFPGYFLVVSDICRYAKNNGIWLGPGRGSATGSMVSYVTDITDLDPIEHGLIFERFLNPERVSMPDVDLDFDDRRREDMIRYVTEKYGRDNVSLIITYMSIKSKAAVKDACRIHGLPFALGDRITKAFPPAAGGKEIPLSAVFDEDHPRYAEATELRQLYGDDIEVKRVMDTAVGIEGLTRGTGVHAAGVILSSRPLIDVMPIQQRQDDGARITGYDGPSCEELGALKMDFLGLRNLTILGDSIDNVRANRGEEIVLTGLPMDDARTYALLREGHTLGVFQLDSSMMRDLTKLMSPTEFEDVSAVLALGRPGPMGANAHVNYALRKAGQQDVAPIHDELKDALEPILGNTYHLVVYQEQVMAIAQRLAGYTLGGADLLRRAMGKKKKEEMDKQWAIFSQGMADKGYTAEAAQAVWDVLVPFSQYGFNKSHTAGYGMVSYWTAYMKANYPAEYMAALLTSVGDNKDRMAIYLGEARRMGVKVLPPDVNESAGRFAAVGDDVRFGLGAIRNVGENVVAGIIEGRTEHGPYGDFNDFLSKVPMPVCNKRAVESLTKAGAFDGLGHRRRALMTVHEQAVDAVISEKKNAAIGQDSLFGGLDASAPDAGSATVGVPDEPEWDKSTLLAFEREMLGLYVSSHPLDGTERILERHRDATTADITGGGREGMVRVAGLIAGLDRKVTKQGKTWAIVKLEDLNGSVEALFFPSAYQLYAHAIAADLVVSILGRVNERDGGISLHAQEMEVLDVASASGSEPPVVITLGADKITEETVDQLRNIFRAHPGDVPVHLSVRRLGGRKTVEWDLTFFRVKPSPALFGDLKSVLGAGAVTQG</sequence>
<evidence type="ECO:0000256" key="7">
    <source>
        <dbReference type="ARBA" id="ARBA00022705"/>
    </source>
</evidence>
<comment type="similarity">
    <text evidence="2">Belongs to the DNA polymerase type-C family. DnaE subfamily.</text>
</comment>
<dbReference type="InterPro" id="IPR003141">
    <property type="entry name" value="Pol/His_phosphatase_N"/>
</dbReference>
<keyword evidence="6 11" id="KW-0548">Nucleotidyltransferase</keyword>
<evidence type="ECO:0000256" key="5">
    <source>
        <dbReference type="ARBA" id="ARBA00022679"/>
    </source>
</evidence>
<dbReference type="InterPro" id="IPR004365">
    <property type="entry name" value="NA-bd_OB_tRNA"/>
</dbReference>
<dbReference type="Gene3D" id="1.10.150.870">
    <property type="match status" value="1"/>
</dbReference>
<keyword evidence="7" id="KW-0235">DNA replication</keyword>
<dbReference type="PANTHER" id="PTHR32294:SF0">
    <property type="entry name" value="DNA POLYMERASE III SUBUNIT ALPHA"/>
    <property type="match status" value="1"/>
</dbReference>
<dbReference type="InterPro" id="IPR040982">
    <property type="entry name" value="DNA_pol3_finger"/>
</dbReference>
<name>A0A3M2LWA3_9ACTN</name>
<dbReference type="InterPro" id="IPR004013">
    <property type="entry name" value="PHP_dom"/>
</dbReference>
<comment type="catalytic activity">
    <reaction evidence="9">
        <text>DNA(n) + a 2'-deoxyribonucleoside 5'-triphosphate = DNA(n+1) + diphosphate</text>
        <dbReference type="Rhea" id="RHEA:22508"/>
        <dbReference type="Rhea" id="RHEA-COMP:17339"/>
        <dbReference type="Rhea" id="RHEA-COMP:17340"/>
        <dbReference type="ChEBI" id="CHEBI:33019"/>
        <dbReference type="ChEBI" id="CHEBI:61560"/>
        <dbReference type="ChEBI" id="CHEBI:173112"/>
        <dbReference type="EC" id="2.7.7.7"/>
    </reaction>
</comment>
<dbReference type="EC" id="2.7.7.7" evidence="3"/>
<dbReference type="GO" id="GO:0006260">
    <property type="term" value="P:DNA replication"/>
    <property type="evidence" value="ECO:0007669"/>
    <property type="project" value="UniProtKB-KW"/>
</dbReference>
<dbReference type="GO" id="GO:0005737">
    <property type="term" value="C:cytoplasm"/>
    <property type="evidence" value="ECO:0007669"/>
    <property type="project" value="UniProtKB-SubCell"/>
</dbReference>
<dbReference type="InterPro" id="IPR029460">
    <property type="entry name" value="DNAPol_HHH"/>
</dbReference>
<evidence type="ECO:0000256" key="6">
    <source>
        <dbReference type="ARBA" id="ARBA00022695"/>
    </source>
</evidence>